<gene>
    <name evidence="7" type="ORF">K3T81_05195</name>
</gene>
<dbReference type="CDD" id="cd03477">
    <property type="entry name" value="Rieske_YhfW_C"/>
    <property type="match status" value="1"/>
</dbReference>
<keyword evidence="4" id="KW-0411">Iron-sulfur</keyword>
<evidence type="ECO:0000313" key="8">
    <source>
        <dbReference type="Proteomes" id="UP001199631"/>
    </source>
</evidence>
<dbReference type="SUPFAM" id="SSF51905">
    <property type="entry name" value="FAD/NAD(P)-binding domain"/>
    <property type="match status" value="1"/>
</dbReference>
<dbReference type="Gene3D" id="3.50.50.60">
    <property type="entry name" value="FAD/NAD(P)-binding domain"/>
    <property type="match status" value="1"/>
</dbReference>
<dbReference type="InterPro" id="IPR006076">
    <property type="entry name" value="FAD-dep_OxRdtase"/>
</dbReference>
<dbReference type="Gene3D" id="2.102.10.10">
    <property type="entry name" value="Rieske [2Fe-2S] iron-sulphur domain"/>
    <property type="match status" value="1"/>
</dbReference>
<dbReference type="PROSITE" id="PS51296">
    <property type="entry name" value="RIESKE"/>
    <property type="match status" value="1"/>
</dbReference>
<evidence type="ECO:0000259" key="6">
    <source>
        <dbReference type="PROSITE" id="PS51296"/>
    </source>
</evidence>
<dbReference type="SUPFAM" id="SSF50022">
    <property type="entry name" value="ISP domain"/>
    <property type="match status" value="1"/>
</dbReference>
<keyword evidence="1" id="KW-0001">2Fe-2S</keyword>
<organism evidence="7 8">
    <name type="scientific">Oceanobacillus jordanicus</name>
    <dbReference type="NCBI Taxonomy" id="2867266"/>
    <lineage>
        <taxon>Bacteria</taxon>
        <taxon>Bacillati</taxon>
        <taxon>Bacillota</taxon>
        <taxon>Bacilli</taxon>
        <taxon>Bacillales</taxon>
        <taxon>Bacillaceae</taxon>
        <taxon>Oceanobacillus</taxon>
    </lineage>
</organism>
<dbReference type="PRINTS" id="PR00162">
    <property type="entry name" value="RIESKE"/>
</dbReference>
<dbReference type="InterPro" id="IPR038010">
    <property type="entry name" value="YhfW_C"/>
</dbReference>
<dbReference type="PANTHER" id="PTHR13847:SF274">
    <property type="entry name" value="RIESKE 2FE-2S IRON-SULFUR PROTEIN YHFW-RELATED"/>
    <property type="match status" value="1"/>
</dbReference>
<dbReference type="Gene3D" id="3.30.9.10">
    <property type="entry name" value="D-Amino Acid Oxidase, subunit A, domain 2"/>
    <property type="match status" value="1"/>
</dbReference>
<dbReference type="EMBL" id="JAIFZM010000003">
    <property type="protein sequence ID" value="MCG3418542.1"/>
    <property type="molecule type" value="Genomic_DNA"/>
</dbReference>
<reference evidence="7 8" key="1">
    <citation type="journal article" date="2022" name="Evol. Bioinform. Online">
        <title>Draft Genome Sequence of Oceanobacillus jordanicus Strain GSFE11, a Halotolerant Plant Growth-Promoting Bacterial Endophyte Isolated From the Jordan Valley.</title>
        <authorList>
            <person name="Alhindi T."/>
            <person name="Albdaiwi R."/>
        </authorList>
    </citation>
    <scope>NUCLEOTIDE SEQUENCE [LARGE SCALE GENOMIC DNA]</scope>
    <source>
        <strain evidence="7 8">GSFE11</strain>
    </source>
</reference>
<dbReference type="Pfam" id="PF00355">
    <property type="entry name" value="Rieske"/>
    <property type="match status" value="1"/>
</dbReference>
<dbReference type="InterPro" id="IPR005805">
    <property type="entry name" value="Rieske_Fe-S_prot_C"/>
</dbReference>
<evidence type="ECO:0000256" key="3">
    <source>
        <dbReference type="ARBA" id="ARBA00023004"/>
    </source>
</evidence>
<evidence type="ECO:0000256" key="4">
    <source>
        <dbReference type="ARBA" id="ARBA00023014"/>
    </source>
</evidence>
<dbReference type="Proteomes" id="UP001199631">
    <property type="component" value="Unassembled WGS sequence"/>
</dbReference>
<dbReference type="FunFam" id="2.102.10.10:FF:000014">
    <property type="entry name" value="Oxidoreductase, FAD dependent"/>
    <property type="match status" value="1"/>
</dbReference>
<protein>
    <submittedName>
        <fullName evidence="7">FAD-dependent oxidoreductase</fullName>
    </submittedName>
</protein>
<dbReference type="Pfam" id="PF01266">
    <property type="entry name" value="DAO"/>
    <property type="match status" value="1"/>
</dbReference>
<evidence type="ECO:0000313" key="7">
    <source>
        <dbReference type="EMBL" id="MCG3418542.1"/>
    </source>
</evidence>
<evidence type="ECO:0000256" key="1">
    <source>
        <dbReference type="ARBA" id="ARBA00022714"/>
    </source>
</evidence>
<evidence type="ECO:0000256" key="5">
    <source>
        <dbReference type="ARBA" id="ARBA00023157"/>
    </source>
</evidence>
<dbReference type="GO" id="GO:0046872">
    <property type="term" value="F:metal ion binding"/>
    <property type="evidence" value="ECO:0007669"/>
    <property type="project" value="UniProtKB-KW"/>
</dbReference>
<proteinExistence type="predicted"/>
<keyword evidence="8" id="KW-1185">Reference proteome</keyword>
<dbReference type="GO" id="GO:0005737">
    <property type="term" value="C:cytoplasm"/>
    <property type="evidence" value="ECO:0007669"/>
    <property type="project" value="TreeGrafter"/>
</dbReference>
<accession>A0AAW5B546</accession>
<dbReference type="GO" id="GO:0016020">
    <property type="term" value="C:membrane"/>
    <property type="evidence" value="ECO:0007669"/>
    <property type="project" value="InterPro"/>
</dbReference>
<dbReference type="InterPro" id="IPR017941">
    <property type="entry name" value="Rieske_2Fe-2S"/>
</dbReference>
<dbReference type="GO" id="GO:0004497">
    <property type="term" value="F:monooxygenase activity"/>
    <property type="evidence" value="ECO:0007669"/>
    <property type="project" value="UniProtKB-ARBA"/>
</dbReference>
<evidence type="ECO:0000256" key="2">
    <source>
        <dbReference type="ARBA" id="ARBA00022723"/>
    </source>
</evidence>
<dbReference type="InterPro" id="IPR036188">
    <property type="entry name" value="FAD/NAD-bd_sf"/>
</dbReference>
<dbReference type="AlphaFoldDB" id="A0AAW5B546"/>
<dbReference type="GO" id="GO:0016705">
    <property type="term" value="F:oxidoreductase activity, acting on paired donors, with incorporation or reduction of molecular oxygen"/>
    <property type="evidence" value="ECO:0007669"/>
    <property type="project" value="UniProtKB-ARBA"/>
</dbReference>
<sequence>MRDINQIPSEARSLWQEDRRIATYPPLDKDLIVDVVIVGGGITGLVSAYLLAKEGKKIALLEADSLLEGTTGYTTAKISSQHGPIYQEIMKIHGKEKAKLYYEANEEALNYIRKLQEEENIACDLTTEDAYLYTTNDKNLEILEKEEQAYNALGINGGEATAEVDLPYTVKKALVLRNQAQFDPVKFLQGLLPSIKNNGGWIFEHTRAVSVKGSDEPTVKTENGHKIKCKDVLVSSHFPFNDEQGAYFSRLHAQRSYSIAVKPVKTPPKGMYLAVDSPSRSLRQATDPNGEPLLLIGGQGHTAGKNDDSTFANYEALKNYGEEEFGIASIPYRWSAQDLVSLDHVPYIGQMVTGKKHVWVATGFAKWGMSNGLVAALLLKDLILEKENRYAALFDPTRTELKKGASSFIKENTDVAKELVKGKAHREDKTVDELERDEGSIVVHNGKKAGAYRDIAGNIHVIKPTCTHMGCDVEWNDAERSWDCPCHGSRFSHTGSVIEGPAVKSLKKMEE</sequence>
<dbReference type="PANTHER" id="PTHR13847">
    <property type="entry name" value="SARCOSINE DEHYDROGENASE-RELATED"/>
    <property type="match status" value="1"/>
</dbReference>
<dbReference type="RefSeq" id="WP_238018671.1">
    <property type="nucleotide sequence ID" value="NZ_JAIFZM010000003.1"/>
</dbReference>
<dbReference type="GO" id="GO:0051537">
    <property type="term" value="F:2 iron, 2 sulfur cluster binding"/>
    <property type="evidence" value="ECO:0007669"/>
    <property type="project" value="UniProtKB-KW"/>
</dbReference>
<comment type="caution">
    <text evidence="7">The sequence shown here is derived from an EMBL/GenBank/DDBJ whole genome shotgun (WGS) entry which is preliminary data.</text>
</comment>
<name>A0AAW5B546_9BACI</name>
<feature type="domain" description="Rieske" evidence="6">
    <location>
        <begin position="426"/>
        <end position="511"/>
    </location>
</feature>
<dbReference type="InterPro" id="IPR036922">
    <property type="entry name" value="Rieske_2Fe-2S_sf"/>
</dbReference>
<keyword evidence="2" id="KW-0479">Metal-binding</keyword>
<keyword evidence="3" id="KW-0408">Iron</keyword>
<keyword evidence="5" id="KW-1015">Disulfide bond</keyword>